<sequence>MDRSLQRLISQLQSDGVPSGGSAPEWLPRLLNNIPGLPAEAVPHKRPNHADLQPLIADAAFHPAIEACLHLINRADRNYPRSLQGDLYSAHFLVRKAQGGSRYLDWLHAILHKLEGDFRNAKMWYTDMGNNNRGALDSLSSAADKESAPPKFVRFHQFWFLPSANGGAGERASAQSVVLDSPADTPRELSLTAHQHTDLVFLASLSASSATKVESIQRNIQKHFRATTKAEDKIRESSSAFSFDELEYLRGRIDTQDLKRDLIGSLTKVELAWLLTRMVEDFGWRSHTAAEAVDALRLESTSAQAESGTERKGKATNMVLDPATGSRRF</sequence>
<evidence type="ECO:0000313" key="2">
    <source>
        <dbReference type="EMBL" id="ETS62663.1"/>
    </source>
</evidence>
<dbReference type="AlphaFoldDB" id="W3VLX8"/>
<organism evidence="2 3">
    <name type="scientific">Moesziomyces aphidis</name>
    <name type="common">Pseudozyma aphidis</name>
    <dbReference type="NCBI Taxonomy" id="84754"/>
    <lineage>
        <taxon>Eukaryota</taxon>
        <taxon>Fungi</taxon>
        <taxon>Dikarya</taxon>
        <taxon>Basidiomycota</taxon>
        <taxon>Ustilaginomycotina</taxon>
        <taxon>Ustilaginomycetes</taxon>
        <taxon>Ustilaginales</taxon>
        <taxon>Ustilaginaceae</taxon>
        <taxon>Moesziomyces</taxon>
    </lineage>
</organism>
<evidence type="ECO:0000256" key="1">
    <source>
        <dbReference type="SAM" id="MobiDB-lite"/>
    </source>
</evidence>
<evidence type="ECO:0000313" key="3">
    <source>
        <dbReference type="Proteomes" id="UP000019462"/>
    </source>
</evidence>
<feature type="region of interest" description="Disordered" evidence="1">
    <location>
        <begin position="302"/>
        <end position="329"/>
    </location>
</feature>
<keyword evidence="3" id="KW-1185">Reference proteome</keyword>
<reference evidence="2 3" key="1">
    <citation type="journal article" date="2014" name="Genome Announc.">
        <title>Genome sequence of the basidiomycetous fungus Pseudozyma aphidis DSM70725, an efficient producer of biosurfactant mannosylerythritol lipids.</title>
        <authorList>
            <person name="Lorenz S."/>
            <person name="Guenther M."/>
            <person name="Grumaz C."/>
            <person name="Rupp S."/>
            <person name="Zibek S."/>
            <person name="Sohn K."/>
        </authorList>
    </citation>
    <scope>NUCLEOTIDE SEQUENCE [LARGE SCALE GENOMIC DNA]</scope>
    <source>
        <strain evidence="3">ATCC 32657 / CBS 517.83 / DSM 70725 / JCM 10318 / NBRC 10182 / NRRL Y-7954 / St-0401</strain>
    </source>
</reference>
<proteinExistence type="predicted"/>
<comment type="caution">
    <text evidence="2">The sequence shown here is derived from an EMBL/GenBank/DDBJ whole genome shotgun (WGS) entry which is preliminary data.</text>
</comment>
<protein>
    <submittedName>
        <fullName evidence="2">Uncharacterized protein</fullName>
    </submittedName>
</protein>
<dbReference type="HOGENOM" id="CLU_073139_0_0_1"/>
<dbReference type="OrthoDB" id="2306919at2759"/>
<accession>W3VLX8</accession>
<dbReference type="EMBL" id="AWNI01000010">
    <property type="protein sequence ID" value="ETS62663.1"/>
    <property type="molecule type" value="Genomic_DNA"/>
</dbReference>
<name>W3VLX8_MOEAP</name>
<dbReference type="Proteomes" id="UP000019462">
    <property type="component" value="Unassembled WGS sequence"/>
</dbReference>
<gene>
    <name evidence="2" type="ORF">PaG_03309</name>
</gene>